<evidence type="ECO:0000313" key="6">
    <source>
        <dbReference type="Proteomes" id="UP000289437"/>
    </source>
</evidence>
<reference evidence="6" key="2">
    <citation type="submission" date="2019-02" db="EMBL/GenBank/DDBJ databases">
        <title>Granulicella sibirica sp. nov., a psychrotolerant acidobacterium isolated from an organic soil layer in forested tundra, West Siberia.</title>
        <authorList>
            <person name="Oshkin I.Y."/>
            <person name="Kulichevskaya I.S."/>
            <person name="Rijpstra W.I.C."/>
            <person name="Sinninghe Damste J.S."/>
            <person name="Rakitin A.L."/>
            <person name="Ravin N.V."/>
            <person name="Dedysh S.N."/>
        </authorList>
    </citation>
    <scope>NUCLEOTIDE SEQUENCE [LARGE SCALE GENOMIC DNA]</scope>
    <source>
        <strain evidence="6">AF10</strain>
    </source>
</reference>
<evidence type="ECO:0000256" key="1">
    <source>
        <dbReference type="ARBA" id="ARBA00005750"/>
    </source>
</evidence>
<evidence type="ECO:0000256" key="2">
    <source>
        <dbReference type="ARBA" id="ARBA00013064"/>
    </source>
</evidence>
<dbReference type="GO" id="GO:0030145">
    <property type="term" value="F:manganese ion binding"/>
    <property type="evidence" value="ECO:0007669"/>
    <property type="project" value="InterPro"/>
</dbReference>
<keyword evidence="6" id="KW-1185">Reference proteome</keyword>
<comment type="catalytic activity">
    <reaction evidence="4">
        <text>O-phospho-L-tyrosyl-[protein] + H2O = L-tyrosyl-[protein] + phosphate</text>
        <dbReference type="Rhea" id="RHEA:10684"/>
        <dbReference type="Rhea" id="RHEA-COMP:10136"/>
        <dbReference type="Rhea" id="RHEA-COMP:20101"/>
        <dbReference type="ChEBI" id="CHEBI:15377"/>
        <dbReference type="ChEBI" id="CHEBI:43474"/>
        <dbReference type="ChEBI" id="CHEBI:46858"/>
        <dbReference type="ChEBI" id="CHEBI:61978"/>
        <dbReference type="EC" id="3.1.3.48"/>
    </reaction>
</comment>
<comment type="similarity">
    <text evidence="1">Belongs to the metallo-dependent hydrolases superfamily. CpsB/CapC family.</text>
</comment>
<sequence>METSVAMAKMAAADGITHIACSPHANGKYSYDLARNEELANDLRGRLARAGVALTIGVGCDFHLSYDNIQAALADTKKYTINGHGYLLVELPDYGLPRGLTETFYQLRLAGMTPILTHPERNPTLQQEMDRIVDWLRGGLLVQVTTNSVTGGMGRKAERAAHDLLAKKWVHFLATDAHNTTSRPPKMSEARRMVEKKYGVEYAQALCVDNPLAVFEGRPLPEQDEAEDLYEDKKKDKGWVARLLGR</sequence>
<dbReference type="AlphaFoldDB" id="A0A4Q0T433"/>
<comment type="caution">
    <text evidence="5">The sequence shown here is derived from an EMBL/GenBank/DDBJ whole genome shotgun (WGS) entry which is preliminary data.</text>
</comment>
<accession>A0A4Q0T433</accession>
<dbReference type="GO" id="GO:0004725">
    <property type="term" value="F:protein tyrosine phosphatase activity"/>
    <property type="evidence" value="ECO:0007669"/>
    <property type="project" value="UniProtKB-EC"/>
</dbReference>
<name>A0A4Q0T433_9BACT</name>
<dbReference type="Proteomes" id="UP000289437">
    <property type="component" value="Unassembled WGS sequence"/>
</dbReference>
<protein>
    <recommendedName>
        <fullName evidence="2">protein-tyrosine-phosphatase</fullName>
        <ecNumber evidence="2">3.1.3.48</ecNumber>
    </recommendedName>
</protein>
<reference evidence="5 6" key="1">
    <citation type="submission" date="2018-11" db="EMBL/GenBank/DDBJ databases">
        <authorList>
            <person name="Mardanov A.V."/>
            <person name="Ravin N.V."/>
            <person name="Dedysh S.N."/>
        </authorList>
    </citation>
    <scope>NUCLEOTIDE SEQUENCE [LARGE SCALE GENOMIC DNA]</scope>
    <source>
        <strain evidence="5 6">AF10</strain>
    </source>
</reference>
<dbReference type="PIRSF" id="PIRSF016557">
    <property type="entry name" value="Caps_synth_CpsB"/>
    <property type="match status" value="1"/>
</dbReference>
<organism evidence="5 6">
    <name type="scientific">Granulicella sibirica</name>
    <dbReference type="NCBI Taxonomy" id="2479048"/>
    <lineage>
        <taxon>Bacteria</taxon>
        <taxon>Pseudomonadati</taxon>
        <taxon>Acidobacteriota</taxon>
        <taxon>Terriglobia</taxon>
        <taxon>Terriglobales</taxon>
        <taxon>Acidobacteriaceae</taxon>
        <taxon>Granulicella</taxon>
    </lineage>
</organism>
<dbReference type="RefSeq" id="WP_241654643.1">
    <property type="nucleotide sequence ID" value="NZ_RDSM01000002.1"/>
</dbReference>
<gene>
    <name evidence="5" type="ORF">GRAN_3163</name>
</gene>
<dbReference type="InterPro" id="IPR016195">
    <property type="entry name" value="Pol/histidinol_Pase-like"/>
</dbReference>
<evidence type="ECO:0000313" key="5">
    <source>
        <dbReference type="EMBL" id="RXH56306.1"/>
    </source>
</evidence>
<dbReference type="PANTHER" id="PTHR39181:SF1">
    <property type="entry name" value="TYROSINE-PROTEIN PHOSPHATASE YWQE"/>
    <property type="match status" value="1"/>
</dbReference>
<dbReference type="EMBL" id="RDSM01000002">
    <property type="protein sequence ID" value="RXH56306.1"/>
    <property type="molecule type" value="Genomic_DNA"/>
</dbReference>
<dbReference type="Gene3D" id="3.20.20.140">
    <property type="entry name" value="Metal-dependent hydrolases"/>
    <property type="match status" value="1"/>
</dbReference>
<dbReference type="EC" id="3.1.3.48" evidence="2"/>
<evidence type="ECO:0000256" key="3">
    <source>
        <dbReference type="ARBA" id="ARBA00022801"/>
    </source>
</evidence>
<dbReference type="InterPro" id="IPR016667">
    <property type="entry name" value="Caps_polysacc_synth_CpsB/CapC"/>
</dbReference>
<evidence type="ECO:0000256" key="4">
    <source>
        <dbReference type="ARBA" id="ARBA00051722"/>
    </source>
</evidence>
<dbReference type="SUPFAM" id="SSF89550">
    <property type="entry name" value="PHP domain-like"/>
    <property type="match status" value="1"/>
</dbReference>
<keyword evidence="3" id="KW-0378">Hydrolase</keyword>
<dbReference type="Pfam" id="PF19567">
    <property type="entry name" value="CpsB_CapC"/>
    <property type="match status" value="1"/>
</dbReference>
<proteinExistence type="inferred from homology"/>
<dbReference type="PANTHER" id="PTHR39181">
    <property type="entry name" value="TYROSINE-PROTEIN PHOSPHATASE YWQE"/>
    <property type="match status" value="1"/>
</dbReference>